<feature type="region of interest" description="Disordered" evidence="1">
    <location>
        <begin position="97"/>
        <end position="118"/>
    </location>
</feature>
<dbReference type="AlphaFoldDB" id="A0AA38W4N5"/>
<feature type="compositionally biased region" description="Basic and acidic residues" evidence="1">
    <location>
        <begin position="97"/>
        <end position="112"/>
    </location>
</feature>
<evidence type="ECO:0000313" key="2">
    <source>
        <dbReference type="EMBL" id="KAJ9538625.1"/>
    </source>
</evidence>
<accession>A0AA38W4N5</accession>
<dbReference type="EMBL" id="JARYMX010000008">
    <property type="protein sequence ID" value="KAJ9538625.1"/>
    <property type="molecule type" value="Genomic_DNA"/>
</dbReference>
<organism evidence="2 3">
    <name type="scientific">Centaurea solstitialis</name>
    <name type="common">yellow star-thistle</name>
    <dbReference type="NCBI Taxonomy" id="347529"/>
    <lineage>
        <taxon>Eukaryota</taxon>
        <taxon>Viridiplantae</taxon>
        <taxon>Streptophyta</taxon>
        <taxon>Embryophyta</taxon>
        <taxon>Tracheophyta</taxon>
        <taxon>Spermatophyta</taxon>
        <taxon>Magnoliopsida</taxon>
        <taxon>eudicotyledons</taxon>
        <taxon>Gunneridae</taxon>
        <taxon>Pentapetalae</taxon>
        <taxon>asterids</taxon>
        <taxon>campanulids</taxon>
        <taxon>Asterales</taxon>
        <taxon>Asteraceae</taxon>
        <taxon>Carduoideae</taxon>
        <taxon>Cardueae</taxon>
        <taxon>Centaureinae</taxon>
        <taxon>Centaurea</taxon>
    </lineage>
</organism>
<evidence type="ECO:0008006" key="4">
    <source>
        <dbReference type="Google" id="ProtNLM"/>
    </source>
</evidence>
<evidence type="ECO:0000256" key="1">
    <source>
        <dbReference type="SAM" id="MobiDB-lite"/>
    </source>
</evidence>
<proteinExistence type="predicted"/>
<comment type="caution">
    <text evidence="2">The sequence shown here is derived from an EMBL/GenBank/DDBJ whole genome shotgun (WGS) entry which is preliminary data.</text>
</comment>
<dbReference type="InterPro" id="IPR035979">
    <property type="entry name" value="RBD_domain_sf"/>
</dbReference>
<name>A0AA38W4N5_9ASTR</name>
<sequence>MWRTFKRFGDLSDIYMAKRRLINGGKFGFVRFKHVDNEVLLEKRLRDIWIGNFRLRVHLAKQKVFERPAATSHLQKENHLKVGSSSVKKEAKSYAEAVKEGKRKKDSEDNSSDRNTNSLKAQGKTDCIVLGSWTASDSELDFLKLCAVGHVTKLEHFEAVQALIKTLSLEDSEAKLIGGR</sequence>
<gene>
    <name evidence="2" type="ORF">OSB04_031358</name>
</gene>
<reference evidence="2" key="1">
    <citation type="submission" date="2023-03" db="EMBL/GenBank/DDBJ databases">
        <title>Chromosome-scale reference genome and RAD-based genetic map of yellow starthistle (Centaurea solstitialis) reveal putative structural variation and QTLs associated with invader traits.</title>
        <authorList>
            <person name="Reatini B."/>
            <person name="Cang F.A."/>
            <person name="Jiang Q."/>
            <person name="Mckibben M.T.W."/>
            <person name="Barker M.S."/>
            <person name="Rieseberg L.H."/>
            <person name="Dlugosch K.M."/>
        </authorList>
    </citation>
    <scope>NUCLEOTIDE SEQUENCE</scope>
    <source>
        <strain evidence="2">CAN-66</strain>
        <tissue evidence="2">Leaf</tissue>
    </source>
</reference>
<dbReference type="SUPFAM" id="SSF54928">
    <property type="entry name" value="RNA-binding domain, RBD"/>
    <property type="match status" value="1"/>
</dbReference>
<keyword evidence="3" id="KW-1185">Reference proteome</keyword>
<dbReference type="Proteomes" id="UP001172457">
    <property type="component" value="Chromosome 8"/>
</dbReference>
<dbReference type="GO" id="GO:0003676">
    <property type="term" value="F:nucleic acid binding"/>
    <property type="evidence" value="ECO:0007669"/>
    <property type="project" value="InterPro"/>
</dbReference>
<evidence type="ECO:0000313" key="3">
    <source>
        <dbReference type="Proteomes" id="UP001172457"/>
    </source>
</evidence>
<protein>
    <recommendedName>
        <fullName evidence="4">RRM domain-containing protein</fullName>
    </recommendedName>
</protein>